<gene>
    <name evidence="2" type="ORF">SteCoe_13876</name>
</gene>
<organism evidence="2 3">
    <name type="scientific">Stentor coeruleus</name>
    <dbReference type="NCBI Taxonomy" id="5963"/>
    <lineage>
        <taxon>Eukaryota</taxon>
        <taxon>Sar</taxon>
        <taxon>Alveolata</taxon>
        <taxon>Ciliophora</taxon>
        <taxon>Postciliodesmatophora</taxon>
        <taxon>Heterotrichea</taxon>
        <taxon>Heterotrichida</taxon>
        <taxon>Stentoridae</taxon>
        <taxon>Stentor</taxon>
    </lineage>
</organism>
<reference evidence="2 3" key="1">
    <citation type="submission" date="2016-11" db="EMBL/GenBank/DDBJ databases">
        <title>The macronuclear genome of Stentor coeruleus: a giant cell with tiny introns.</title>
        <authorList>
            <person name="Slabodnick M."/>
            <person name="Ruby J.G."/>
            <person name="Reiff S.B."/>
            <person name="Swart E.C."/>
            <person name="Gosai S."/>
            <person name="Prabakaran S."/>
            <person name="Witkowska E."/>
            <person name="Larue G.E."/>
            <person name="Fisher S."/>
            <person name="Freeman R.M."/>
            <person name="Gunawardena J."/>
            <person name="Chu W."/>
            <person name="Stover N.A."/>
            <person name="Gregory B.D."/>
            <person name="Nowacki M."/>
            <person name="Derisi J."/>
            <person name="Roy S.W."/>
            <person name="Marshall W.F."/>
            <person name="Sood P."/>
        </authorList>
    </citation>
    <scope>NUCLEOTIDE SEQUENCE [LARGE SCALE GENOMIC DNA]</scope>
    <source>
        <strain evidence="2">WM001</strain>
    </source>
</reference>
<dbReference type="Proteomes" id="UP000187209">
    <property type="component" value="Unassembled WGS sequence"/>
</dbReference>
<accession>A0A1R2C799</accession>
<dbReference type="AlphaFoldDB" id="A0A1R2C799"/>
<proteinExistence type="predicted"/>
<sequence length="438" mass="52572">MYAVDLTKGKIKHAIVELGINTELLKLKNLQDFRDEDLNDEVANLRYDYYTRKQLDLVKKINDKVRESMLKPQKSINTRPVTFMTQITEIDQSKISEVDKLKMIQQRKLINSLKDIERNIIGGLEIDKRVEKSREAKQKHLSMKTVRKATMEKFKEKQVENLMKIKKTEEKRTTKTRYSTSTPKVQRTNSGEYYFKDTYFNEADPKIEEKMQNYEARMKKSQAVRENQINLKKTAVTKLLEKFPPKQRENSLENESEKIIKLINKQEAFKERHDNMLAYQQSKRLKVKNDMEKRFEDVKKKLKNMDLHDEKDMVLKRKNAKSEQILKQKHNEWVKKLEIRSEVHRLKEESIAIELERINNMVRYKRDQVMDKRYLSVGKIDRIYKMKERKAQKTMDKMYKSMIEREKINEIIINVSKSPDYKHLRKKIDELEEVINTS</sequence>
<protein>
    <submittedName>
        <fullName evidence="2">Uncharacterized protein</fullName>
    </submittedName>
</protein>
<dbReference type="EMBL" id="MPUH01000254">
    <property type="protein sequence ID" value="OMJ84894.1"/>
    <property type="molecule type" value="Genomic_DNA"/>
</dbReference>
<keyword evidence="3" id="KW-1185">Reference proteome</keyword>
<feature type="coiled-coil region" evidence="1">
    <location>
        <begin position="252"/>
        <end position="308"/>
    </location>
</feature>
<evidence type="ECO:0000313" key="2">
    <source>
        <dbReference type="EMBL" id="OMJ84894.1"/>
    </source>
</evidence>
<evidence type="ECO:0000313" key="3">
    <source>
        <dbReference type="Proteomes" id="UP000187209"/>
    </source>
</evidence>
<comment type="caution">
    <text evidence="2">The sequence shown here is derived from an EMBL/GenBank/DDBJ whole genome shotgun (WGS) entry which is preliminary data.</text>
</comment>
<keyword evidence="1" id="KW-0175">Coiled coil</keyword>
<evidence type="ECO:0000256" key="1">
    <source>
        <dbReference type="SAM" id="Coils"/>
    </source>
</evidence>
<name>A0A1R2C799_9CILI</name>
<dbReference type="OrthoDB" id="326926at2759"/>